<dbReference type="PANTHER" id="PTHR34990">
    <property type="entry name" value="UDP-2,3-DIACYLGLUCOSAMINE HYDROLASE-RELATED"/>
    <property type="match status" value="1"/>
</dbReference>
<dbReference type="Pfam" id="PF00149">
    <property type="entry name" value="Metallophos"/>
    <property type="match status" value="1"/>
</dbReference>
<keyword evidence="4" id="KW-0472">Membrane</keyword>
<evidence type="ECO:0000256" key="1">
    <source>
        <dbReference type="ARBA" id="ARBA00022475"/>
    </source>
</evidence>
<dbReference type="SUPFAM" id="SSF56300">
    <property type="entry name" value="Metallo-dependent phosphatases"/>
    <property type="match status" value="1"/>
</dbReference>
<gene>
    <name evidence="7" type="ORF">JCM31826_20990</name>
</gene>
<dbReference type="AlphaFoldDB" id="A0A401XNM5"/>
<keyword evidence="1" id="KW-1003">Cell membrane</keyword>
<evidence type="ECO:0000256" key="2">
    <source>
        <dbReference type="ARBA" id="ARBA00022519"/>
    </source>
</evidence>
<dbReference type="GO" id="GO:0046872">
    <property type="term" value="F:metal ion binding"/>
    <property type="evidence" value="ECO:0007669"/>
    <property type="project" value="UniProtKB-KW"/>
</dbReference>
<organism evidence="7 8">
    <name type="scientific">Thermaurantimonas aggregans</name>
    <dbReference type="NCBI Taxonomy" id="2173829"/>
    <lineage>
        <taxon>Bacteria</taxon>
        <taxon>Pseudomonadati</taxon>
        <taxon>Bacteroidota</taxon>
        <taxon>Flavobacteriia</taxon>
        <taxon>Flavobacteriales</taxon>
        <taxon>Schleiferiaceae</taxon>
        <taxon>Thermaurantimonas</taxon>
    </lineage>
</organism>
<name>A0A401XNM5_9FLAO</name>
<dbReference type="Proteomes" id="UP000286715">
    <property type="component" value="Unassembled WGS sequence"/>
</dbReference>
<evidence type="ECO:0000313" key="7">
    <source>
        <dbReference type="EMBL" id="GCD78617.1"/>
    </source>
</evidence>
<evidence type="ECO:0000313" key="8">
    <source>
        <dbReference type="Proteomes" id="UP000286715"/>
    </source>
</evidence>
<keyword evidence="8" id="KW-1185">Reference proteome</keyword>
<evidence type="ECO:0000259" key="6">
    <source>
        <dbReference type="Pfam" id="PF00149"/>
    </source>
</evidence>
<dbReference type="InterPro" id="IPR043461">
    <property type="entry name" value="LpxH-like"/>
</dbReference>
<reference evidence="7 8" key="1">
    <citation type="submission" date="2018-11" db="EMBL/GenBank/DDBJ databases">
        <title>Schleiferia aggregans sp. nov., a moderately thermophilic heterotrophic bacterium isolated from microbial mats at a terrestrial hot spring.</title>
        <authorList>
            <person name="Iino T."/>
            <person name="Ohkuma M."/>
            <person name="Haruta S."/>
        </authorList>
    </citation>
    <scope>NUCLEOTIDE SEQUENCE [LARGE SCALE GENOMIC DNA]</scope>
    <source>
        <strain evidence="7 8">LA</strain>
    </source>
</reference>
<dbReference type="GO" id="GO:0008758">
    <property type="term" value="F:UDP-2,3-diacylglucosamine hydrolase activity"/>
    <property type="evidence" value="ECO:0007669"/>
    <property type="project" value="TreeGrafter"/>
</dbReference>
<keyword evidence="3" id="KW-0479">Metal-binding</keyword>
<accession>A0A401XNM5</accession>
<dbReference type="GO" id="GO:0016020">
    <property type="term" value="C:membrane"/>
    <property type="evidence" value="ECO:0007669"/>
    <property type="project" value="GOC"/>
</dbReference>
<dbReference type="OrthoDB" id="9802481at2"/>
<dbReference type="GO" id="GO:0009245">
    <property type="term" value="P:lipid A biosynthetic process"/>
    <property type="evidence" value="ECO:0007669"/>
    <property type="project" value="TreeGrafter"/>
</dbReference>
<sequence>MERRELKLVVISDTHLGTYGCRAKELHRYLKSIKPEILILNGDIIDIWNFRKSYFPAAHLKVIKQIISLMSKGVKVYYLTGNHDELLRKFSEFTLGNFTLADKLVIDLDKGERAWIFHGDVFDASIQNAKWLAKLGGWGYDLLILINSMVNFVLEKMGREKYSLSKKIKNSVKKAVKYISDFENTAAELAIDNGMDYVICGHIHQPQFREVSTKKGKTIYLNSGDWVENLTALEYNSGEWKVYKFEEDLTNQEEVAEESEIDAPDIENLLLRIAAFQPYVK</sequence>
<dbReference type="InterPro" id="IPR029052">
    <property type="entry name" value="Metallo-depent_PP-like"/>
</dbReference>
<dbReference type="RefSeq" id="WP_124398670.1">
    <property type="nucleotide sequence ID" value="NZ_BHZE01000028.1"/>
</dbReference>
<dbReference type="InterPro" id="IPR004843">
    <property type="entry name" value="Calcineurin-like_PHP"/>
</dbReference>
<dbReference type="PANTHER" id="PTHR34990:SF2">
    <property type="entry name" value="BLL8164 PROTEIN"/>
    <property type="match status" value="1"/>
</dbReference>
<keyword evidence="2" id="KW-0997">Cell inner membrane</keyword>
<comment type="caution">
    <text evidence="7">The sequence shown here is derived from an EMBL/GenBank/DDBJ whole genome shotgun (WGS) entry which is preliminary data.</text>
</comment>
<dbReference type="EMBL" id="BHZE01000028">
    <property type="protein sequence ID" value="GCD78617.1"/>
    <property type="molecule type" value="Genomic_DNA"/>
</dbReference>
<evidence type="ECO:0000256" key="4">
    <source>
        <dbReference type="ARBA" id="ARBA00023136"/>
    </source>
</evidence>
<dbReference type="CDD" id="cd07398">
    <property type="entry name" value="MPP_YbbF-LpxH"/>
    <property type="match status" value="1"/>
</dbReference>
<proteinExistence type="predicted"/>
<evidence type="ECO:0000256" key="3">
    <source>
        <dbReference type="ARBA" id="ARBA00022723"/>
    </source>
</evidence>
<keyword evidence="7" id="KW-0378">Hydrolase</keyword>
<keyword evidence="5" id="KW-0464">Manganese</keyword>
<feature type="domain" description="Calcineurin-like phosphoesterase" evidence="6">
    <location>
        <begin position="7"/>
        <end position="206"/>
    </location>
</feature>
<dbReference type="Gene3D" id="3.60.21.10">
    <property type="match status" value="1"/>
</dbReference>
<evidence type="ECO:0000256" key="5">
    <source>
        <dbReference type="ARBA" id="ARBA00023211"/>
    </source>
</evidence>
<protein>
    <submittedName>
        <fullName evidence="7">UDP-2,3-diacylglucosamine hydrolase</fullName>
    </submittedName>
</protein>